<sequence length="278" mass="30420">MSPGDFVNDTTTALITPLPAPPAPATATRTTTTTTTTSGPVTGNGSHNKNNNNNNNKTTADYLAQFPHLTDLDKRILAQPADDSRFTPHSWRDLRALLAANALHLLTRSPSQTRAYLDWSLDVRARHGSLTDYLLRERLHWTPSANDAHSGIAFDCADATPFANAADVRVLRNDWPYGLDEGIAHVCVWVKTPLEVVEVGGGGEGAGGDLTAEARARVEAYVTETFRVPLGEGEAEADRGERVLWFKNWAALQSVRGVDHVHVLLRDAPPELLERWMN</sequence>
<dbReference type="RefSeq" id="XP_020128518.1">
    <property type="nucleotide sequence ID" value="XM_020275356.1"/>
</dbReference>
<feature type="compositionally biased region" description="Low complexity" evidence="1">
    <location>
        <begin position="25"/>
        <end position="37"/>
    </location>
</feature>
<evidence type="ECO:0000313" key="3">
    <source>
        <dbReference type="Proteomes" id="UP000183809"/>
    </source>
</evidence>
<dbReference type="Pfam" id="PF12239">
    <property type="entry name" value="DUF3605"/>
    <property type="match status" value="1"/>
</dbReference>
<feature type="region of interest" description="Disordered" evidence="1">
    <location>
        <begin position="1"/>
        <end position="56"/>
    </location>
</feature>
<keyword evidence="3" id="KW-1185">Reference proteome</keyword>
<organism evidence="2 3">
    <name type="scientific">Diplodia corticola</name>
    <dbReference type="NCBI Taxonomy" id="236234"/>
    <lineage>
        <taxon>Eukaryota</taxon>
        <taxon>Fungi</taxon>
        <taxon>Dikarya</taxon>
        <taxon>Ascomycota</taxon>
        <taxon>Pezizomycotina</taxon>
        <taxon>Dothideomycetes</taxon>
        <taxon>Dothideomycetes incertae sedis</taxon>
        <taxon>Botryosphaeriales</taxon>
        <taxon>Botryosphaeriaceae</taxon>
        <taxon>Diplodia</taxon>
    </lineage>
</organism>
<gene>
    <name evidence="2" type="ORF">BKCO1_3900047</name>
</gene>
<dbReference type="GO" id="GO:0005737">
    <property type="term" value="C:cytoplasm"/>
    <property type="evidence" value="ECO:0007669"/>
    <property type="project" value="TreeGrafter"/>
</dbReference>
<dbReference type="GeneID" id="31015617"/>
<reference evidence="2 3" key="1">
    <citation type="submission" date="2016-10" db="EMBL/GenBank/DDBJ databases">
        <title>Proteomics and genomics reveal pathogen-plant mechanisms compatible with a hemibiotrophic lifestyle of Diplodia corticola.</title>
        <authorList>
            <person name="Fernandes I."/>
            <person name="De Jonge R."/>
            <person name="Van De Peer Y."/>
            <person name="Devreese B."/>
            <person name="Alves A."/>
            <person name="Esteves A.C."/>
        </authorList>
    </citation>
    <scope>NUCLEOTIDE SEQUENCE [LARGE SCALE GENOMIC DNA]</scope>
    <source>
        <strain evidence="2 3">CBS 112549</strain>
    </source>
</reference>
<dbReference type="Proteomes" id="UP000183809">
    <property type="component" value="Unassembled WGS sequence"/>
</dbReference>
<dbReference type="GO" id="GO:0006044">
    <property type="term" value="P:N-acetylglucosamine metabolic process"/>
    <property type="evidence" value="ECO:0007669"/>
    <property type="project" value="TreeGrafter"/>
</dbReference>
<accession>A0A1J9QW80</accession>
<proteinExistence type="predicted"/>
<name>A0A1J9QW80_9PEZI</name>
<protein>
    <recommendedName>
        <fullName evidence="4">N-acetylglucosamine-induced protein 1</fullName>
    </recommendedName>
</protein>
<dbReference type="OrthoDB" id="498286at2759"/>
<dbReference type="PANTHER" id="PTHR35020:SF2">
    <property type="entry name" value="N-ACETYLGLUCOSAMINE-INDUCED PROTEIN 1"/>
    <property type="match status" value="1"/>
</dbReference>
<evidence type="ECO:0000313" key="2">
    <source>
        <dbReference type="EMBL" id="OJD32258.1"/>
    </source>
</evidence>
<evidence type="ECO:0008006" key="4">
    <source>
        <dbReference type="Google" id="ProtNLM"/>
    </source>
</evidence>
<dbReference type="EMBL" id="MNUE01000039">
    <property type="protein sequence ID" value="OJD32258.1"/>
    <property type="molecule type" value="Genomic_DNA"/>
</dbReference>
<dbReference type="STRING" id="236234.A0A1J9QW80"/>
<dbReference type="PANTHER" id="PTHR35020">
    <property type="entry name" value="N-ACETYLGLUCOSAMINE-INDUCED PROTEIN 1"/>
    <property type="match status" value="1"/>
</dbReference>
<evidence type="ECO:0000256" key="1">
    <source>
        <dbReference type="SAM" id="MobiDB-lite"/>
    </source>
</evidence>
<feature type="compositionally biased region" description="Polar residues" evidence="1">
    <location>
        <begin position="38"/>
        <end position="47"/>
    </location>
</feature>
<comment type="caution">
    <text evidence="2">The sequence shown here is derived from an EMBL/GenBank/DDBJ whole genome shotgun (WGS) entry which is preliminary data.</text>
</comment>
<dbReference type="AlphaFoldDB" id="A0A1J9QW80"/>
<dbReference type="InterPro" id="IPR022036">
    <property type="entry name" value="DUF3605"/>
</dbReference>